<reference evidence="9" key="1">
    <citation type="journal article" date="2014" name="Front. Microbiol.">
        <title>High frequency of phylogenetically diverse reductive dehalogenase-homologous genes in deep subseafloor sedimentary metagenomes.</title>
        <authorList>
            <person name="Kawai M."/>
            <person name="Futagami T."/>
            <person name="Toyoda A."/>
            <person name="Takaki Y."/>
            <person name="Nishi S."/>
            <person name="Hori S."/>
            <person name="Arai W."/>
            <person name="Tsubouchi T."/>
            <person name="Morono Y."/>
            <person name="Uchiyama I."/>
            <person name="Ito T."/>
            <person name="Fujiyama A."/>
            <person name="Inagaki F."/>
            <person name="Takami H."/>
        </authorList>
    </citation>
    <scope>NUCLEOTIDE SEQUENCE</scope>
    <source>
        <strain evidence="9">Expedition CK06-06</strain>
    </source>
</reference>
<feature type="domain" description="Histidine kinase" evidence="8">
    <location>
        <begin position="79"/>
        <end position="276"/>
    </location>
</feature>
<dbReference type="InterPro" id="IPR036890">
    <property type="entry name" value="HATPase_C_sf"/>
</dbReference>
<protein>
    <recommendedName>
        <fullName evidence="2">histidine kinase</fullName>
        <ecNumber evidence="2">2.7.13.3</ecNumber>
    </recommendedName>
</protein>
<dbReference type="GO" id="GO:0000155">
    <property type="term" value="F:phosphorelay sensor kinase activity"/>
    <property type="evidence" value="ECO:0007669"/>
    <property type="project" value="InterPro"/>
</dbReference>
<proteinExistence type="predicted"/>
<dbReference type="InterPro" id="IPR004358">
    <property type="entry name" value="Sig_transdc_His_kin-like_C"/>
</dbReference>
<dbReference type="SMART" id="SM00387">
    <property type="entry name" value="HATPase_c"/>
    <property type="match status" value="1"/>
</dbReference>
<feature type="non-terminal residue" evidence="9">
    <location>
        <position position="1"/>
    </location>
</feature>
<dbReference type="InterPro" id="IPR003661">
    <property type="entry name" value="HisK_dim/P_dom"/>
</dbReference>
<dbReference type="PRINTS" id="PR00344">
    <property type="entry name" value="BCTRLSENSOR"/>
</dbReference>
<dbReference type="InterPro" id="IPR003594">
    <property type="entry name" value="HATPase_dom"/>
</dbReference>
<evidence type="ECO:0000256" key="6">
    <source>
        <dbReference type="ARBA" id="ARBA00023012"/>
    </source>
</evidence>
<dbReference type="PANTHER" id="PTHR43711:SF26">
    <property type="entry name" value="SENSOR HISTIDINE KINASE RCSC"/>
    <property type="match status" value="1"/>
</dbReference>
<evidence type="ECO:0000256" key="7">
    <source>
        <dbReference type="SAM" id="Coils"/>
    </source>
</evidence>
<comment type="catalytic activity">
    <reaction evidence="1">
        <text>ATP + protein L-histidine = ADP + protein N-phospho-L-histidine.</text>
        <dbReference type="EC" id="2.7.13.3"/>
    </reaction>
</comment>
<evidence type="ECO:0000259" key="8">
    <source>
        <dbReference type="PROSITE" id="PS50109"/>
    </source>
</evidence>
<dbReference type="Pfam" id="PF02518">
    <property type="entry name" value="HATPase_c"/>
    <property type="match status" value="1"/>
</dbReference>
<dbReference type="EMBL" id="BARS01017923">
    <property type="protein sequence ID" value="GAF88749.1"/>
    <property type="molecule type" value="Genomic_DNA"/>
</dbReference>
<dbReference type="InterPro" id="IPR050736">
    <property type="entry name" value="Sensor_HK_Regulatory"/>
</dbReference>
<dbReference type="PROSITE" id="PS50109">
    <property type="entry name" value="HIS_KIN"/>
    <property type="match status" value="1"/>
</dbReference>
<keyword evidence="7" id="KW-0175">Coiled coil</keyword>
<organism evidence="9">
    <name type="scientific">marine sediment metagenome</name>
    <dbReference type="NCBI Taxonomy" id="412755"/>
    <lineage>
        <taxon>unclassified sequences</taxon>
        <taxon>metagenomes</taxon>
        <taxon>ecological metagenomes</taxon>
    </lineage>
</organism>
<dbReference type="Gene3D" id="1.10.287.130">
    <property type="match status" value="1"/>
</dbReference>
<dbReference type="SUPFAM" id="SSF47384">
    <property type="entry name" value="Homodimeric domain of signal transducing histidine kinase"/>
    <property type="match status" value="1"/>
</dbReference>
<accession>X0T6B2</accession>
<evidence type="ECO:0000256" key="1">
    <source>
        <dbReference type="ARBA" id="ARBA00000085"/>
    </source>
</evidence>
<keyword evidence="3" id="KW-0597">Phosphoprotein</keyword>
<evidence type="ECO:0000256" key="5">
    <source>
        <dbReference type="ARBA" id="ARBA00022777"/>
    </source>
</evidence>
<evidence type="ECO:0000256" key="2">
    <source>
        <dbReference type="ARBA" id="ARBA00012438"/>
    </source>
</evidence>
<evidence type="ECO:0000256" key="3">
    <source>
        <dbReference type="ARBA" id="ARBA00022553"/>
    </source>
</evidence>
<evidence type="ECO:0000313" key="9">
    <source>
        <dbReference type="EMBL" id="GAF88749.1"/>
    </source>
</evidence>
<dbReference type="InterPro" id="IPR005467">
    <property type="entry name" value="His_kinase_dom"/>
</dbReference>
<dbReference type="Gene3D" id="3.30.565.10">
    <property type="entry name" value="Histidine kinase-like ATPase, C-terminal domain"/>
    <property type="match status" value="1"/>
</dbReference>
<feature type="non-terminal residue" evidence="9">
    <location>
        <position position="276"/>
    </location>
</feature>
<dbReference type="EC" id="2.7.13.3" evidence="2"/>
<evidence type="ECO:0000256" key="4">
    <source>
        <dbReference type="ARBA" id="ARBA00022679"/>
    </source>
</evidence>
<gene>
    <name evidence="9" type="ORF">S01H1_29251</name>
</gene>
<dbReference type="AlphaFoldDB" id="X0T6B2"/>
<comment type="caution">
    <text evidence="9">The sequence shown here is derived from an EMBL/GenBank/DDBJ whole genome shotgun (WGS) entry which is preliminary data.</text>
</comment>
<keyword evidence="5" id="KW-0418">Kinase</keyword>
<feature type="coiled-coil region" evidence="7">
    <location>
        <begin position="13"/>
        <end position="51"/>
    </location>
</feature>
<keyword evidence="4" id="KW-0808">Transferase</keyword>
<keyword evidence="6" id="KW-0902">Two-component regulatory system</keyword>
<dbReference type="SMART" id="SM00388">
    <property type="entry name" value="HisKA"/>
    <property type="match status" value="1"/>
</dbReference>
<dbReference type="InterPro" id="IPR036097">
    <property type="entry name" value="HisK_dim/P_sf"/>
</dbReference>
<dbReference type="Pfam" id="PF00512">
    <property type="entry name" value="HisKA"/>
    <property type="match status" value="1"/>
</dbReference>
<dbReference type="CDD" id="cd00082">
    <property type="entry name" value="HisKA"/>
    <property type="match status" value="1"/>
</dbReference>
<name>X0T6B2_9ZZZZ</name>
<sequence length="276" mass="30695">AMIAVTAHDLTFIREREVALRKALDEVAEARSELEELNIALEEKVEARTSELEAAVAELGTLLEEVTVLDRMKTEFVALVSHELRAPLTNIRSGVELILNSDAGLTTSVRESLTLVEVETRRLAQFVGTILDLSALEAGRFPLQPHPVHVENIARKVCSKFLEDHGGNRLRLDLPHDLPEVMADEQVLESVFFHLLDNALKYAPEGEIWVKGWVESANVYIAVSDAGPGIPTEEHERVFELFHRVDTSDSREVYGYGLGLPMVQRLLEAMGGGIRI</sequence>
<dbReference type="PANTHER" id="PTHR43711">
    <property type="entry name" value="TWO-COMPONENT HISTIDINE KINASE"/>
    <property type="match status" value="1"/>
</dbReference>
<dbReference type="CDD" id="cd00075">
    <property type="entry name" value="HATPase"/>
    <property type="match status" value="1"/>
</dbReference>
<dbReference type="SUPFAM" id="SSF55874">
    <property type="entry name" value="ATPase domain of HSP90 chaperone/DNA topoisomerase II/histidine kinase"/>
    <property type="match status" value="1"/>
</dbReference>